<gene>
    <name evidence="4" type="ORF">Tco_0908894</name>
</gene>
<reference evidence="4" key="1">
    <citation type="journal article" date="2022" name="Int. J. Mol. Sci.">
        <title>Draft Genome of Tanacetum Coccineum: Genomic Comparison of Closely Related Tanacetum-Family Plants.</title>
        <authorList>
            <person name="Yamashiro T."/>
            <person name="Shiraishi A."/>
            <person name="Nakayama K."/>
            <person name="Satake H."/>
        </authorList>
    </citation>
    <scope>NUCLEOTIDE SEQUENCE</scope>
</reference>
<comment type="caution">
    <text evidence="4">The sequence shown here is derived from an EMBL/GenBank/DDBJ whole genome shotgun (WGS) entry which is preliminary data.</text>
</comment>
<dbReference type="InterPro" id="IPR032567">
    <property type="entry name" value="RTL1-rel"/>
</dbReference>
<dbReference type="InterPro" id="IPR001878">
    <property type="entry name" value="Znf_CCHC"/>
</dbReference>
<dbReference type="Pfam" id="PF03732">
    <property type="entry name" value="Retrotrans_gag"/>
    <property type="match status" value="1"/>
</dbReference>
<keyword evidence="1" id="KW-0479">Metal-binding</keyword>
<dbReference type="InterPro" id="IPR036875">
    <property type="entry name" value="Znf_CCHC_sf"/>
</dbReference>
<evidence type="ECO:0000256" key="1">
    <source>
        <dbReference type="PROSITE-ProRule" id="PRU00047"/>
    </source>
</evidence>
<organism evidence="4 5">
    <name type="scientific">Tanacetum coccineum</name>
    <dbReference type="NCBI Taxonomy" id="301880"/>
    <lineage>
        <taxon>Eukaryota</taxon>
        <taxon>Viridiplantae</taxon>
        <taxon>Streptophyta</taxon>
        <taxon>Embryophyta</taxon>
        <taxon>Tracheophyta</taxon>
        <taxon>Spermatophyta</taxon>
        <taxon>Magnoliopsida</taxon>
        <taxon>eudicotyledons</taxon>
        <taxon>Gunneridae</taxon>
        <taxon>Pentapetalae</taxon>
        <taxon>asterids</taxon>
        <taxon>campanulids</taxon>
        <taxon>Asterales</taxon>
        <taxon>Asteraceae</taxon>
        <taxon>Asteroideae</taxon>
        <taxon>Anthemideae</taxon>
        <taxon>Anthemidinae</taxon>
        <taxon>Tanacetum</taxon>
    </lineage>
</organism>
<dbReference type="PANTHER" id="PTHR15503:SF45">
    <property type="entry name" value="RNA-DIRECTED DNA POLYMERASE HOMOLOG"/>
    <property type="match status" value="1"/>
</dbReference>
<dbReference type="SUPFAM" id="SSF57756">
    <property type="entry name" value="Retrovirus zinc finger-like domains"/>
    <property type="match status" value="1"/>
</dbReference>
<dbReference type="PANTHER" id="PTHR15503">
    <property type="entry name" value="LDOC1 RELATED"/>
    <property type="match status" value="1"/>
</dbReference>
<dbReference type="InterPro" id="IPR005162">
    <property type="entry name" value="Retrotrans_gag_dom"/>
</dbReference>
<keyword evidence="4" id="KW-0808">Transferase</keyword>
<protein>
    <submittedName>
        <fullName evidence="4">Reverse transcriptase domain-containing protein</fullName>
    </submittedName>
</protein>
<keyword evidence="4" id="KW-0695">RNA-directed DNA polymerase</keyword>
<evidence type="ECO:0000256" key="2">
    <source>
        <dbReference type="SAM" id="MobiDB-lite"/>
    </source>
</evidence>
<name>A0ABQ5CUW7_9ASTR</name>
<evidence type="ECO:0000313" key="4">
    <source>
        <dbReference type="EMBL" id="GJT28619.1"/>
    </source>
</evidence>
<dbReference type="PROSITE" id="PS50158">
    <property type="entry name" value="ZF_CCHC"/>
    <property type="match status" value="2"/>
</dbReference>
<dbReference type="GO" id="GO:0003964">
    <property type="term" value="F:RNA-directed DNA polymerase activity"/>
    <property type="evidence" value="ECO:0007669"/>
    <property type="project" value="UniProtKB-KW"/>
</dbReference>
<dbReference type="Proteomes" id="UP001151760">
    <property type="component" value="Unassembled WGS sequence"/>
</dbReference>
<dbReference type="EMBL" id="BQNB010014475">
    <property type="protein sequence ID" value="GJT28619.1"/>
    <property type="molecule type" value="Genomic_DNA"/>
</dbReference>
<sequence length="504" mass="56528">MKTMFHISNCPPRYQVKYASCTLLDGALTWWNSHKRIVGVDVAYVMTWKALMKLMTEVYCPRNKIQKMETELWSLTVKGNDLTAYNQRFQELTLLCTKMVPEEEDKVEKYIGGLPDNIQGNVIAAEPTRLQDAIRIANNLMDQKLKGYAIKNAENTRRFDNNQRDNRGQQQQPFKRQNVNGQNVARAYTVENNVERRGYVRALPYCIKCRMHHEGPCTVKCGNCKRVGHMIRDCKAIVTATTHRASVGNQIGNTCYECGRPGYYRNECPKLRKQNRGNKIGNKTGNNEAKAKAYAIGGGGGANPDSNVITGTFLLNNRYATMLFDSGSDGSFVSTTFSALIDVIPSTLDTSYAIELADGRISKTNVILRGCTLGLLGHPFDIDLMPVELGSYDVIVGIDWLAKYHAVIVCDEKIIRIPYGDEVLIIEGDGCNCGSKSKLSIISCTKTQKYIQKGFQVYLAQVTAKKTDDKSEEKQLEDVPIIRDFPKVFPEDLPGLPPTRQVKF</sequence>
<keyword evidence="4" id="KW-0548">Nucleotidyltransferase</keyword>
<evidence type="ECO:0000313" key="5">
    <source>
        <dbReference type="Proteomes" id="UP001151760"/>
    </source>
</evidence>
<evidence type="ECO:0000259" key="3">
    <source>
        <dbReference type="PROSITE" id="PS50158"/>
    </source>
</evidence>
<feature type="domain" description="CCHC-type" evidence="3">
    <location>
        <begin position="255"/>
        <end position="270"/>
    </location>
</feature>
<proteinExistence type="predicted"/>
<dbReference type="Gene3D" id="4.10.60.10">
    <property type="entry name" value="Zinc finger, CCHC-type"/>
    <property type="match status" value="1"/>
</dbReference>
<dbReference type="Gene3D" id="2.40.70.10">
    <property type="entry name" value="Acid Proteases"/>
    <property type="match status" value="1"/>
</dbReference>
<dbReference type="Pfam" id="PF08284">
    <property type="entry name" value="RVP_2"/>
    <property type="match status" value="1"/>
</dbReference>
<feature type="compositionally biased region" description="Basic and acidic residues" evidence="2">
    <location>
        <begin position="154"/>
        <end position="167"/>
    </location>
</feature>
<reference evidence="4" key="2">
    <citation type="submission" date="2022-01" db="EMBL/GenBank/DDBJ databases">
        <authorList>
            <person name="Yamashiro T."/>
            <person name="Shiraishi A."/>
            <person name="Satake H."/>
            <person name="Nakayama K."/>
        </authorList>
    </citation>
    <scope>NUCLEOTIDE SEQUENCE</scope>
</reference>
<feature type="region of interest" description="Disordered" evidence="2">
    <location>
        <begin position="152"/>
        <end position="175"/>
    </location>
</feature>
<keyword evidence="1" id="KW-0863">Zinc-finger</keyword>
<dbReference type="CDD" id="cd00303">
    <property type="entry name" value="retropepsin_like"/>
    <property type="match status" value="1"/>
</dbReference>
<dbReference type="SUPFAM" id="SSF50630">
    <property type="entry name" value="Acid proteases"/>
    <property type="match status" value="1"/>
</dbReference>
<feature type="domain" description="CCHC-type" evidence="3">
    <location>
        <begin position="220"/>
        <end position="235"/>
    </location>
</feature>
<keyword evidence="5" id="KW-1185">Reference proteome</keyword>
<keyword evidence="1" id="KW-0862">Zinc</keyword>
<accession>A0ABQ5CUW7</accession>
<dbReference type="InterPro" id="IPR021109">
    <property type="entry name" value="Peptidase_aspartic_dom_sf"/>
</dbReference>
<dbReference type="SMART" id="SM00343">
    <property type="entry name" value="ZnF_C2HC"/>
    <property type="match status" value="2"/>
</dbReference>